<dbReference type="Proteomes" id="UP000024635">
    <property type="component" value="Unassembled WGS sequence"/>
</dbReference>
<reference evidence="2" key="1">
    <citation type="journal article" date="2015" name="Nat. Genet.">
        <title>The genome and transcriptome of the zoonotic hookworm Ancylostoma ceylanicum identify infection-specific gene families.</title>
        <authorList>
            <person name="Schwarz E.M."/>
            <person name="Hu Y."/>
            <person name="Antoshechkin I."/>
            <person name="Miller M.M."/>
            <person name="Sternberg P.W."/>
            <person name="Aroian R.V."/>
        </authorList>
    </citation>
    <scope>NUCLEOTIDE SEQUENCE</scope>
    <source>
        <strain evidence="2">HY135</strain>
    </source>
</reference>
<keyword evidence="2" id="KW-1185">Reference proteome</keyword>
<sequence>MTPLELNQEGVTSGANAPIVVAWLHPLFPHDDTHPHTPHGLRTVFYVAISNDIDFDIYRIGRGVVGISAARVTNNRYVSNSFSSEQRRCYTPLGV</sequence>
<proteinExistence type="predicted"/>
<name>A0A016S7K5_9BILA</name>
<accession>A0A016S7K5</accession>
<dbReference type="AlphaFoldDB" id="A0A016S7K5"/>
<protein>
    <submittedName>
        <fullName evidence="1">Uncharacterized protein</fullName>
    </submittedName>
</protein>
<evidence type="ECO:0000313" key="2">
    <source>
        <dbReference type="Proteomes" id="UP000024635"/>
    </source>
</evidence>
<dbReference type="EMBL" id="JARK01001611">
    <property type="protein sequence ID" value="EYB86645.1"/>
    <property type="molecule type" value="Genomic_DNA"/>
</dbReference>
<gene>
    <name evidence="1" type="primary">Acey_s0275.g1045</name>
    <name evidence="1" type="ORF">Y032_0275g1045</name>
</gene>
<comment type="caution">
    <text evidence="1">The sequence shown here is derived from an EMBL/GenBank/DDBJ whole genome shotgun (WGS) entry which is preliminary data.</text>
</comment>
<evidence type="ECO:0000313" key="1">
    <source>
        <dbReference type="EMBL" id="EYB86645.1"/>
    </source>
</evidence>
<organism evidence="1 2">
    <name type="scientific">Ancylostoma ceylanicum</name>
    <dbReference type="NCBI Taxonomy" id="53326"/>
    <lineage>
        <taxon>Eukaryota</taxon>
        <taxon>Metazoa</taxon>
        <taxon>Ecdysozoa</taxon>
        <taxon>Nematoda</taxon>
        <taxon>Chromadorea</taxon>
        <taxon>Rhabditida</taxon>
        <taxon>Rhabditina</taxon>
        <taxon>Rhabditomorpha</taxon>
        <taxon>Strongyloidea</taxon>
        <taxon>Ancylostomatidae</taxon>
        <taxon>Ancylostomatinae</taxon>
        <taxon>Ancylostoma</taxon>
    </lineage>
</organism>